<gene>
    <name evidence="6" type="ordered locus">MTBMA_c13530</name>
</gene>
<evidence type="ECO:0000313" key="6">
    <source>
        <dbReference type="EMBL" id="ADL58940.1"/>
    </source>
</evidence>
<dbReference type="STRING" id="79929.MTBMA_c13530"/>
<dbReference type="InterPro" id="IPR010982">
    <property type="entry name" value="Lambda_DNA-bd_dom_sf"/>
</dbReference>
<keyword evidence="1 4" id="KW-0805">Transcription regulation</keyword>
<dbReference type="AlphaFoldDB" id="D9PXJ2"/>
<dbReference type="Proteomes" id="UP000000345">
    <property type="component" value="Chromosome"/>
</dbReference>
<sequence length="311" mass="35459">MDKSVKREDVLRVIHELLISNGFETSHIYERSCFDLMARRKLLLLLLKVLVNIDGINSLQAHEIKTLAHTFLASPLLIGIRSKTEYLEEDVVYERHGIPVIAPETFRNMVVDGEYPEVIADRGGYYVQIDGRTLREVREEYNLSLKDLADLAHVSRKTIYKYENGLARASPETAMKLEEILNIRITLSIDILSVPERDEVEIRPRGRLGDIGFGMIETQRTPFDAVAKELKFESTVITDLEKGRDSRTLRRMAVPLRDLSLVSGSESVFIIDNPRISENLDGVPVIKSWEIGEMESSRDFLKVIAERKTCS</sequence>
<dbReference type="SUPFAM" id="SSF47413">
    <property type="entry name" value="lambda repressor-like DNA-binding domains"/>
    <property type="match status" value="1"/>
</dbReference>
<dbReference type="PaxDb" id="79929-MTBMA_c13530"/>
<evidence type="ECO:0000256" key="3">
    <source>
        <dbReference type="ARBA" id="ARBA00023163"/>
    </source>
</evidence>
<dbReference type="Pfam" id="PF26553">
    <property type="entry name" value="PDDEXK_19"/>
    <property type="match status" value="1"/>
</dbReference>
<evidence type="ECO:0000313" key="7">
    <source>
        <dbReference type="Proteomes" id="UP000000345"/>
    </source>
</evidence>
<dbReference type="Gene3D" id="1.10.260.40">
    <property type="entry name" value="lambda repressor-like DNA-binding domains"/>
    <property type="match status" value="1"/>
</dbReference>
<dbReference type="GO" id="GO:0003700">
    <property type="term" value="F:DNA-binding transcription factor activity"/>
    <property type="evidence" value="ECO:0007669"/>
    <property type="project" value="UniProtKB-UniRule"/>
</dbReference>
<dbReference type="CDD" id="cd00093">
    <property type="entry name" value="HTH_XRE"/>
    <property type="match status" value="1"/>
</dbReference>
<dbReference type="InterPro" id="IPR059051">
    <property type="entry name" value="MTH_967_PDDEXK"/>
</dbReference>
<dbReference type="InterPro" id="IPR020886">
    <property type="entry name" value="MTH_967-like"/>
</dbReference>
<dbReference type="OrthoDB" id="31424at2157"/>
<dbReference type="RefSeq" id="WP_013296152.1">
    <property type="nucleotide sequence ID" value="NC_014408.1"/>
</dbReference>
<dbReference type="PROSITE" id="PS50943">
    <property type="entry name" value="HTH_CROC1"/>
    <property type="match status" value="1"/>
</dbReference>
<accession>D9PXJ2</accession>
<name>D9PXJ2_METTM</name>
<dbReference type="KEGG" id="mmg:MTBMA_c13530"/>
<organism evidence="6 7">
    <name type="scientific">Methanothermobacter marburgensis (strain ATCC BAA-927 / DSM 2133 / JCM 14651 / NBRC 100331 / OCM 82 / Marburg)</name>
    <name type="common">Methanobacterium thermoautotrophicum</name>
    <dbReference type="NCBI Taxonomy" id="79929"/>
    <lineage>
        <taxon>Archaea</taxon>
        <taxon>Methanobacteriati</taxon>
        <taxon>Methanobacteriota</taxon>
        <taxon>Methanomada group</taxon>
        <taxon>Methanobacteria</taxon>
        <taxon>Methanobacteriales</taxon>
        <taxon>Methanobacteriaceae</taxon>
        <taxon>Methanothermobacter</taxon>
    </lineage>
</organism>
<evidence type="ECO:0000256" key="1">
    <source>
        <dbReference type="ARBA" id="ARBA00023015"/>
    </source>
</evidence>
<keyword evidence="3 4" id="KW-0804">Transcription</keyword>
<reference evidence="6 7" key="2">
    <citation type="journal article" date="2010" name="J. Bacteriol.">
        <title>Complete genome sequence of Methanothermobacter marburgensis, a methanoarchaeon model organism.</title>
        <authorList>
            <person name="Liesegang H."/>
            <person name="Kaster A.K."/>
            <person name="Wiezer A."/>
            <person name="Goenrich M."/>
            <person name="Wollherr A."/>
            <person name="Seedorf H."/>
            <person name="Gottschalk G."/>
            <person name="Thauer R.K."/>
        </authorList>
    </citation>
    <scope>NUCLEOTIDE SEQUENCE [LARGE SCALE GENOMIC DNA]</scope>
    <source>
        <strain evidence="7">ATCC BAA-927 / DSM 2133 / JCM 14651 / NBRC 100331 / OCM 82 / Marburg</strain>
    </source>
</reference>
<dbReference type="InterPro" id="IPR001387">
    <property type="entry name" value="Cro/C1-type_HTH"/>
</dbReference>
<dbReference type="EMBL" id="CP001710">
    <property type="protein sequence ID" value="ADL58940.1"/>
    <property type="molecule type" value="Genomic_DNA"/>
</dbReference>
<keyword evidence="2 4" id="KW-0238">DNA-binding</keyword>
<evidence type="ECO:0000259" key="5">
    <source>
        <dbReference type="PROSITE" id="PS50943"/>
    </source>
</evidence>
<dbReference type="NCBIfam" id="NF003162">
    <property type="entry name" value="PRK04140.1"/>
    <property type="match status" value="1"/>
</dbReference>
<feature type="domain" description="HTH cro/C1-type" evidence="5">
    <location>
        <begin position="134"/>
        <end position="192"/>
    </location>
</feature>
<dbReference type="GO" id="GO:0003677">
    <property type="term" value="F:DNA binding"/>
    <property type="evidence" value="ECO:0007669"/>
    <property type="project" value="UniProtKB-KW"/>
</dbReference>
<dbReference type="HAMAP" id="MF_00584">
    <property type="entry name" value="HTH_type_cro_C1"/>
    <property type="match status" value="1"/>
</dbReference>
<dbReference type="PATRIC" id="fig|79929.8.peg.1317"/>
<dbReference type="GeneID" id="9705062"/>
<reference key="1">
    <citation type="submission" date="2009-08" db="EMBL/GenBank/DDBJ databases">
        <title>The genome sequence of Methanothermobacter marburgensis.</title>
        <authorList>
            <person name="Kaster A."/>
            <person name="Seedorf H."/>
            <person name="Goenrich M."/>
            <person name="Wiezer A."/>
            <person name="Liesegang H."/>
            <person name="Thauer R."/>
            <person name="Gottschalk G."/>
        </authorList>
    </citation>
    <scope>NUCLEOTIDE SEQUENCE</scope>
    <source>
        <strain>Marburg</strain>
    </source>
</reference>
<dbReference type="Pfam" id="PF01381">
    <property type="entry name" value="HTH_3"/>
    <property type="match status" value="1"/>
</dbReference>
<keyword evidence="7" id="KW-1185">Reference proteome</keyword>
<evidence type="ECO:0000256" key="2">
    <source>
        <dbReference type="ARBA" id="ARBA00023125"/>
    </source>
</evidence>
<evidence type="ECO:0000256" key="4">
    <source>
        <dbReference type="HAMAP-Rule" id="MF_00584"/>
    </source>
</evidence>
<proteinExistence type="inferred from homology"/>
<dbReference type="HOGENOM" id="CLU_075726_0_0_2"/>
<dbReference type="SMART" id="SM00530">
    <property type="entry name" value="HTH_XRE"/>
    <property type="match status" value="1"/>
</dbReference>
<dbReference type="GeneID" id="77400128"/>
<protein>
    <recommendedName>
        <fullName evidence="4">Putative HTH-type transcriptional regulatory protein MTBMA_c13530</fullName>
    </recommendedName>
</protein>